<gene>
    <name evidence="2" type="ORF">OK18_00955</name>
</gene>
<name>A0A0G3LYD5_CHRGL</name>
<dbReference type="Pfam" id="PF20136">
    <property type="entry name" value="DUF6526"/>
    <property type="match status" value="1"/>
</dbReference>
<feature type="transmembrane region" description="Helical" evidence="1">
    <location>
        <begin position="12"/>
        <end position="33"/>
    </location>
</feature>
<sequence>MKQQNYHNHRKFYPPHHFIYLPLLILLEVYGIYKVWDDPVNKLTWILFSIVIFLLFYLAFMTRQHYALGLQNRIVILEFRQRYFEIFNNRSEETVGKLKFDQIAALRFADDEEFKELLYRALHENISGDEIKRSIKNWRADRLRI</sequence>
<reference evidence="2 3" key="1">
    <citation type="submission" date="2014-11" db="EMBL/GenBank/DDBJ databases">
        <authorList>
            <person name="Park G.-S."/>
            <person name="Hong S.-J."/>
            <person name="Jung B.K."/>
            <person name="Khan A.R."/>
            <person name="Kwak Y."/>
            <person name="Shin J.-H."/>
        </authorList>
    </citation>
    <scope>NUCLEOTIDE SEQUENCE [LARGE SCALE GENOMIC DNA]</scope>
    <source>
        <strain evidence="2 3">DSM 27622</strain>
    </source>
</reference>
<dbReference type="KEGG" id="cgn:OK18_00955"/>
<dbReference type="STRING" id="1324352.OK18_00955"/>
<dbReference type="PATRIC" id="fig|1324352.5.peg.208"/>
<dbReference type="InterPro" id="IPR045385">
    <property type="entry name" value="DUF6526"/>
</dbReference>
<evidence type="ECO:0000313" key="3">
    <source>
        <dbReference type="Proteomes" id="UP000035213"/>
    </source>
</evidence>
<organism evidence="2 3">
    <name type="scientific">Chryseobacterium gallinarum</name>
    <dbReference type="NCBI Taxonomy" id="1324352"/>
    <lineage>
        <taxon>Bacteria</taxon>
        <taxon>Pseudomonadati</taxon>
        <taxon>Bacteroidota</taxon>
        <taxon>Flavobacteriia</taxon>
        <taxon>Flavobacteriales</taxon>
        <taxon>Weeksellaceae</taxon>
        <taxon>Chryseobacterium group</taxon>
        <taxon>Chryseobacterium</taxon>
    </lineage>
</organism>
<dbReference type="EMBL" id="CP009928">
    <property type="protein sequence ID" value="AKK71395.1"/>
    <property type="molecule type" value="Genomic_DNA"/>
</dbReference>
<evidence type="ECO:0000313" key="2">
    <source>
        <dbReference type="EMBL" id="AKK71395.1"/>
    </source>
</evidence>
<keyword evidence="1" id="KW-1133">Transmembrane helix</keyword>
<protein>
    <submittedName>
        <fullName evidence="2">Uncharacterized protein</fullName>
    </submittedName>
</protein>
<feature type="transmembrane region" description="Helical" evidence="1">
    <location>
        <begin position="45"/>
        <end position="62"/>
    </location>
</feature>
<dbReference type="RefSeq" id="WP_053326788.1">
    <property type="nucleotide sequence ID" value="NZ_CP009928.1"/>
</dbReference>
<proteinExistence type="predicted"/>
<keyword evidence="1" id="KW-0472">Membrane</keyword>
<accession>A0A0G3LYD5</accession>
<evidence type="ECO:0000256" key="1">
    <source>
        <dbReference type="SAM" id="Phobius"/>
    </source>
</evidence>
<dbReference type="OrthoDB" id="765463at2"/>
<keyword evidence="1" id="KW-0812">Transmembrane</keyword>
<dbReference type="Proteomes" id="UP000035213">
    <property type="component" value="Chromosome"/>
</dbReference>
<dbReference type="AlphaFoldDB" id="A0A0G3LYD5"/>